<keyword evidence="4" id="KW-1185">Reference proteome</keyword>
<evidence type="ECO:0000256" key="1">
    <source>
        <dbReference type="SAM" id="MobiDB-lite"/>
    </source>
</evidence>
<dbReference type="AlphaFoldDB" id="A0A3N9XLS5"/>
<accession>A0A3N9XLS5</accession>
<feature type="transmembrane region" description="Helical" evidence="2">
    <location>
        <begin position="41"/>
        <end position="66"/>
    </location>
</feature>
<dbReference type="Proteomes" id="UP000266889">
    <property type="component" value="Unassembled WGS sequence"/>
</dbReference>
<evidence type="ECO:0000313" key="3">
    <source>
        <dbReference type="EMBL" id="RQX08403.1"/>
    </source>
</evidence>
<comment type="caution">
    <text evidence="3">The sequence shown here is derived from an EMBL/GenBank/DDBJ whole genome shotgun (WGS) entry which is preliminary data.</text>
</comment>
<protein>
    <submittedName>
        <fullName evidence="3">Uncharacterized protein</fullName>
    </submittedName>
</protein>
<keyword evidence="2" id="KW-0472">Membrane</keyword>
<evidence type="ECO:0000256" key="2">
    <source>
        <dbReference type="SAM" id="Phobius"/>
    </source>
</evidence>
<proteinExistence type="predicted"/>
<feature type="transmembrane region" description="Helical" evidence="2">
    <location>
        <begin position="115"/>
        <end position="137"/>
    </location>
</feature>
<dbReference type="EMBL" id="QGSY01000195">
    <property type="protein sequence ID" value="RQX08403.1"/>
    <property type="molecule type" value="Genomic_DNA"/>
</dbReference>
<gene>
    <name evidence="3" type="ORF">DLJ58_18430</name>
</gene>
<organism evidence="3 4">
    <name type="scientific">Micromonospora arida</name>
    <dbReference type="NCBI Taxonomy" id="2203715"/>
    <lineage>
        <taxon>Bacteria</taxon>
        <taxon>Bacillati</taxon>
        <taxon>Actinomycetota</taxon>
        <taxon>Actinomycetes</taxon>
        <taxon>Micromonosporales</taxon>
        <taxon>Micromonosporaceae</taxon>
        <taxon>Micromonospora</taxon>
    </lineage>
</organism>
<evidence type="ECO:0000313" key="4">
    <source>
        <dbReference type="Proteomes" id="UP000266889"/>
    </source>
</evidence>
<reference evidence="3 4" key="1">
    <citation type="submission" date="2018-05" db="EMBL/GenBank/DDBJ databases">
        <title>Micromonospora from Atacama Desert.</title>
        <authorList>
            <person name="Carro L."/>
            <person name="Goodfellow M."/>
            <person name="Klenk H.-P."/>
        </authorList>
    </citation>
    <scope>NUCLEOTIDE SEQUENCE [LARGE SCALE GENOMIC DNA]</scope>
    <source>
        <strain evidence="3 4">LB32</strain>
    </source>
</reference>
<keyword evidence="2" id="KW-1133">Transmembrane helix</keyword>
<keyword evidence="2" id="KW-0812">Transmembrane</keyword>
<name>A0A3N9XLS5_9ACTN</name>
<feature type="region of interest" description="Disordered" evidence="1">
    <location>
        <begin position="1"/>
        <end position="33"/>
    </location>
</feature>
<sequence>MAADHQASRGATVTDRGSRSGDDRQRRGTTPQRRTSVRVGVALVLLAVPLLPIMCLSGLALLLTMAPSEPCQPPFVQDPSDCGPDTLQLLPTALLAGGYGAAAIVLALRASLPPWVRIGALVAAPVAAIPLVWVLFIHPF</sequence>
<feature type="compositionally biased region" description="Basic and acidic residues" evidence="1">
    <location>
        <begin position="16"/>
        <end position="26"/>
    </location>
</feature>
<feature type="transmembrane region" description="Helical" evidence="2">
    <location>
        <begin position="86"/>
        <end position="108"/>
    </location>
</feature>